<evidence type="ECO:0000313" key="2">
    <source>
        <dbReference type="EMBL" id="SEN79732.1"/>
    </source>
</evidence>
<dbReference type="EMBL" id="FOBO01000031">
    <property type="protein sequence ID" value="SEN79732.1"/>
    <property type="molecule type" value="Genomic_DNA"/>
</dbReference>
<gene>
    <name evidence="2" type="ORF">SAMN04488077_1316</name>
</gene>
<feature type="region of interest" description="Disordered" evidence="1">
    <location>
        <begin position="114"/>
        <end position="154"/>
    </location>
</feature>
<organism evidence="2 3">
    <name type="scientific">Roseovarius tolerans</name>
    <dbReference type="NCBI Taxonomy" id="74031"/>
    <lineage>
        <taxon>Bacteria</taxon>
        <taxon>Pseudomonadati</taxon>
        <taxon>Pseudomonadota</taxon>
        <taxon>Alphaproteobacteria</taxon>
        <taxon>Rhodobacterales</taxon>
        <taxon>Roseobacteraceae</taxon>
        <taxon>Roseovarius</taxon>
    </lineage>
</organism>
<proteinExistence type="predicted"/>
<evidence type="ECO:0000256" key="1">
    <source>
        <dbReference type="SAM" id="MobiDB-lite"/>
    </source>
</evidence>
<accession>A0A1H8JGC6</accession>
<reference evidence="2 3" key="1">
    <citation type="submission" date="2016-10" db="EMBL/GenBank/DDBJ databases">
        <authorList>
            <person name="de Groot N.N."/>
        </authorList>
    </citation>
    <scope>NUCLEOTIDE SEQUENCE [LARGE SCALE GENOMIC DNA]</scope>
    <source>
        <strain evidence="2 3">DSM 11457</strain>
    </source>
</reference>
<feature type="compositionally biased region" description="Basic and acidic residues" evidence="1">
    <location>
        <begin position="114"/>
        <end position="133"/>
    </location>
</feature>
<evidence type="ECO:0000313" key="3">
    <source>
        <dbReference type="Proteomes" id="UP000182160"/>
    </source>
</evidence>
<dbReference type="Proteomes" id="UP000182160">
    <property type="component" value="Unassembled WGS sequence"/>
</dbReference>
<name>A0A1H8JGC6_9RHOB</name>
<protein>
    <submittedName>
        <fullName evidence="2">Uncharacterized protein</fullName>
    </submittedName>
</protein>
<dbReference type="AlphaFoldDB" id="A0A1H8JGC6"/>
<sequence>MKDAAEPPRMREAFDKARRAAEAKDLRASEEWGTLQKIEERAQQLRRIAEARHNKDYADKVSKEIIKLLNERYSPEQILKPRGVADSNDIKRKAEKTVRKRHEERLARVDRAKNSELAHLRKQGREALKRDTAFSRSTPGRDGFNLTQEFKRKR</sequence>
<dbReference type="RefSeq" id="WP_139194631.1">
    <property type="nucleotide sequence ID" value="NZ_FOBO01000031.1"/>
</dbReference>